<feature type="region of interest" description="Disordered" evidence="1">
    <location>
        <begin position="1"/>
        <end position="224"/>
    </location>
</feature>
<organism evidence="3 4">
    <name type="scientific">Exophiala mesophila</name>
    <name type="common">Black yeast-like fungus</name>
    <dbReference type="NCBI Taxonomy" id="212818"/>
    <lineage>
        <taxon>Eukaryota</taxon>
        <taxon>Fungi</taxon>
        <taxon>Dikarya</taxon>
        <taxon>Ascomycota</taxon>
        <taxon>Pezizomycotina</taxon>
        <taxon>Eurotiomycetes</taxon>
        <taxon>Chaetothyriomycetidae</taxon>
        <taxon>Chaetothyriales</taxon>
        <taxon>Herpotrichiellaceae</taxon>
        <taxon>Exophiala</taxon>
    </lineage>
</organism>
<reference evidence="3 4" key="1">
    <citation type="submission" date="2015-01" db="EMBL/GenBank/DDBJ databases">
        <title>The Genome Sequence of Exophiala mesophila CBS40295.</title>
        <authorList>
            <consortium name="The Broad Institute Genomics Platform"/>
            <person name="Cuomo C."/>
            <person name="de Hoog S."/>
            <person name="Gorbushina A."/>
            <person name="Stielow B."/>
            <person name="Teixiera M."/>
            <person name="Abouelleil A."/>
            <person name="Chapman S.B."/>
            <person name="Priest M."/>
            <person name="Young S.K."/>
            <person name="Wortman J."/>
            <person name="Nusbaum C."/>
            <person name="Birren B."/>
        </authorList>
    </citation>
    <scope>NUCLEOTIDE SEQUENCE [LARGE SCALE GENOMIC DNA]</scope>
    <source>
        <strain evidence="3 4">CBS 40295</strain>
    </source>
</reference>
<evidence type="ECO:0000256" key="1">
    <source>
        <dbReference type="SAM" id="MobiDB-lite"/>
    </source>
</evidence>
<feature type="region of interest" description="Disordered" evidence="1">
    <location>
        <begin position="413"/>
        <end position="449"/>
    </location>
</feature>
<dbReference type="RefSeq" id="XP_016226183.1">
    <property type="nucleotide sequence ID" value="XM_016366665.1"/>
</dbReference>
<feature type="domain" description="Ubiquitin-like" evidence="2">
    <location>
        <begin position="455"/>
        <end position="529"/>
    </location>
</feature>
<feature type="compositionally biased region" description="Basic and acidic residues" evidence="1">
    <location>
        <begin position="413"/>
        <end position="424"/>
    </location>
</feature>
<dbReference type="GeneID" id="27320205"/>
<feature type="region of interest" description="Disordered" evidence="1">
    <location>
        <begin position="248"/>
        <end position="279"/>
    </location>
</feature>
<dbReference type="InterPro" id="IPR000626">
    <property type="entry name" value="Ubiquitin-like_dom"/>
</dbReference>
<accession>A0A0D1ZL11</accession>
<dbReference type="VEuPathDB" id="FungiDB:PV10_02360"/>
<feature type="compositionally biased region" description="Polar residues" evidence="1">
    <location>
        <begin position="1"/>
        <end position="20"/>
    </location>
</feature>
<name>A0A0D1ZL11_EXOME</name>
<dbReference type="Pfam" id="PF11976">
    <property type="entry name" value="Rad60-SLD"/>
    <property type="match status" value="1"/>
</dbReference>
<dbReference type="InterPro" id="IPR029071">
    <property type="entry name" value="Ubiquitin-like_domsf"/>
</dbReference>
<dbReference type="Proteomes" id="UP000054302">
    <property type="component" value="Unassembled WGS sequence"/>
</dbReference>
<protein>
    <recommendedName>
        <fullName evidence="2">Ubiquitin-like domain-containing protein</fullName>
    </recommendedName>
</protein>
<sequence>MRNHASASPWPQTHTMTSGFKRSLFSKPAWAAAPTPAASSNSKDNDSIFGQNNVYNDIVQAEEERRRRHLAKAQQRAKNANDAGHKAKKRRVSADSGDDGHPESDARSASSPSSGVPGTSRQHSPMTSKERVSPPAEIIHQPITRSTPKKEKKLNSGLEDLPRPRHAPPSDPTATSVDAEEEQDELVVLTPPRPQKKSTPVKSRPAPPLSEGESEEESEFVKELKAQAREKARLRRLGLERERSRTPYDSFTETNNVGGTSRVASTGARTESPVSPNQAASTILRETTVSQPPEDDPEIKLYIKSAIPSTKDLIVKRKTSQPLKQVREFWCNINSVDPKTASQVFFTWNGTRLFDSTTMRGIIQKLKADHARKNRSFSQDLVDLHKDSDDEMIEDPSRGQIMIEALTHDIFEQRQRDKEKRARQQAEGIEASDEYEGGAGGASEAAAKEEEKMRTNIRIRLVARDLDPLTLNVRPHTSIRKIMQGYAVQMGLDKGATAWLVFDGERLDPESTAEDVGFENEDEIEVHIR</sequence>
<dbReference type="HOGENOM" id="CLU_032739_0_0_1"/>
<dbReference type="AlphaFoldDB" id="A0A0D1ZL11"/>
<dbReference type="SUPFAM" id="SSF54236">
    <property type="entry name" value="Ubiquitin-like"/>
    <property type="match status" value="1"/>
</dbReference>
<dbReference type="CDD" id="cd01763">
    <property type="entry name" value="Ubl_SUMO_like"/>
    <property type="match status" value="1"/>
</dbReference>
<dbReference type="InterPro" id="IPR022617">
    <property type="entry name" value="Rad60/SUMO-like_dom"/>
</dbReference>
<dbReference type="PROSITE" id="PS50053">
    <property type="entry name" value="UBIQUITIN_2"/>
    <property type="match status" value="1"/>
</dbReference>
<keyword evidence="4" id="KW-1185">Reference proteome</keyword>
<proteinExistence type="predicted"/>
<feature type="compositionally biased region" description="Low complexity" evidence="1">
    <location>
        <begin position="28"/>
        <end position="38"/>
    </location>
</feature>
<dbReference type="OMA" id="VHMEAVT"/>
<dbReference type="OrthoDB" id="3365399at2759"/>
<evidence type="ECO:0000313" key="4">
    <source>
        <dbReference type="Proteomes" id="UP000054302"/>
    </source>
</evidence>
<feature type="compositionally biased region" description="Low complexity" evidence="1">
    <location>
        <begin position="107"/>
        <end position="121"/>
    </location>
</feature>
<dbReference type="Gene3D" id="3.10.20.90">
    <property type="entry name" value="Phosphatidylinositol 3-kinase Catalytic Subunit, Chain A, domain 1"/>
    <property type="match status" value="1"/>
</dbReference>
<dbReference type="PANTHER" id="PTHR10562">
    <property type="entry name" value="SMALL UBIQUITIN-RELATED MODIFIER"/>
    <property type="match status" value="1"/>
</dbReference>
<evidence type="ECO:0000259" key="2">
    <source>
        <dbReference type="PROSITE" id="PS50053"/>
    </source>
</evidence>
<evidence type="ECO:0000313" key="3">
    <source>
        <dbReference type="EMBL" id="KIV94609.1"/>
    </source>
</evidence>
<dbReference type="EMBL" id="KN847521">
    <property type="protein sequence ID" value="KIV94609.1"/>
    <property type="molecule type" value="Genomic_DNA"/>
</dbReference>
<gene>
    <name evidence="3" type="ORF">PV10_02360</name>
</gene>